<evidence type="ECO:0000313" key="3">
    <source>
        <dbReference type="Proteomes" id="UP000886520"/>
    </source>
</evidence>
<feature type="compositionally biased region" description="Basic and acidic residues" evidence="1">
    <location>
        <begin position="141"/>
        <end position="151"/>
    </location>
</feature>
<dbReference type="EMBL" id="JABFUD020000024">
    <property type="protein sequence ID" value="KAI5060545.1"/>
    <property type="molecule type" value="Genomic_DNA"/>
</dbReference>
<evidence type="ECO:0000313" key="2">
    <source>
        <dbReference type="EMBL" id="KAI5060545.1"/>
    </source>
</evidence>
<feature type="compositionally biased region" description="Polar residues" evidence="1">
    <location>
        <begin position="668"/>
        <end position="684"/>
    </location>
</feature>
<name>A0A9D4U340_ADICA</name>
<gene>
    <name evidence="2" type="ORF">GOP47_0024965</name>
</gene>
<dbReference type="PANTHER" id="PTHR33701:SF2">
    <property type="entry name" value="TRANSMEMBRANE PROTEIN"/>
    <property type="match status" value="1"/>
</dbReference>
<protein>
    <submittedName>
        <fullName evidence="2">Uncharacterized protein</fullName>
    </submittedName>
</protein>
<dbReference type="OrthoDB" id="1939754at2759"/>
<dbReference type="PANTHER" id="PTHR33701">
    <property type="entry name" value="TRANSMEMBRANE PROTEIN"/>
    <property type="match status" value="1"/>
</dbReference>
<feature type="region of interest" description="Disordered" evidence="1">
    <location>
        <begin position="338"/>
        <end position="363"/>
    </location>
</feature>
<feature type="region of interest" description="Disordered" evidence="1">
    <location>
        <begin position="117"/>
        <end position="153"/>
    </location>
</feature>
<comment type="caution">
    <text evidence="2">The sequence shown here is derived from an EMBL/GenBank/DDBJ whole genome shotgun (WGS) entry which is preliminary data.</text>
</comment>
<dbReference type="AlphaFoldDB" id="A0A9D4U340"/>
<evidence type="ECO:0000256" key="1">
    <source>
        <dbReference type="SAM" id="MobiDB-lite"/>
    </source>
</evidence>
<sequence length="700" mass="77781">MKVKHEAVAGNVFIPQTAESNTTLVMATVDDLSAKTIEFLRARLLAERATSKSARQQAQEMSEKVNNLHIRLETEIKHRKEAEAAMEKVFLALKAKGVLMDRVLLLPTDLNGNSMGEASPLDYGEGAKELSGEVPCSPIQHGKEERDESSTQKKGILECVTELHGNLSVVEGTEDTNGTSDAPCANPVERKARVPLRDIAQHPHRCLMEHDHDKKEVIQDHRMLDGTPIVKGAIGTGQSIQQGLCITTKLKALLQQIEEEVGALPEEQPLRAKLQGVAGHLAHMLDRGQEAGLESDHVESSNQPEIIISSSERVTAPEAKNCTHMEEGIDRRERLAKNLSSSPKAQLQRRPLMSSTSTLSTPSMENTFLESNAFYERKPLCDLLNGANRDAYVGPCPFLDRGPLAPRVFQYDNPHLQIAYPPSMADWGSISRSNSHMGFESSYLIEVPSPKSSDALSVADKLLPKHGRHNDDVWSPARASSGFEGQNAWFPARLDRQSRAMLPNGYILNDISNEGVMEQGYNHPNMYLQRRFPHSLLHSHQERDPRNSMIRAVPWKQLKDRSLYNDEAASVMDHRNGRLGGILMALDAARQHVQGDELMGPPTPMAVDAWLKRGYLHGDSGEQLPPEFQRDTWRSRSHAPIVQLPPSPTSEHGYSPFERPHGGHRRSSSVSTNFMMSEWDNSQPPRGEVHLGNGITLYTD</sequence>
<proteinExistence type="predicted"/>
<feature type="compositionally biased region" description="Low complexity" evidence="1">
    <location>
        <begin position="351"/>
        <end position="363"/>
    </location>
</feature>
<reference evidence="2" key="1">
    <citation type="submission" date="2021-01" db="EMBL/GenBank/DDBJ databases">
        <title>Adiantum capillus-veneris genome.</title>
        <authorList>
            <person name="Fang Y."/>
            <person name="Liao Q."/>
        </authorList>
    </citation>
    <scope>NUCLEOTIDE SEQUENCE</scope>
    <source>
        <strain evidence="2">H3</strain>
        <tissue evidence="2">Leaf</tissue>
    </source>
</reference>
<feature type="region of interest" description="Disordered" evidence="1">
    <location>
        <begin position="632"/>
        <end position="700"/>
    </location>
</feature>
<organism evidence="2 3">
    <name type="scientific">Adiantum capillus-veneris</name>
    <name type="common">Maidenhair fern</name>
    <dbReference type="NCBI Taxonomy" id="13818"/>
    <lineage>
        <taxon>Eukaryota</taxon>
        <taxon>Viridiplantae</taxon>
        <taxon>Streptophyta</taxon>
        <taxon>Embryophyta</taxon>
        <taxon>Tracheophyta</taxon>
        <taxon>Polypodiopsida</taxon>
        <taxon>Polypodiidae</taxon>
        <taxon>Polypodiales</taxon>
        <taxon>Pteridineae</taxon>
        <taxon>Pteridaceae</taxon>
        <taxon>Vittarioideae</taxon>
        <taxon>Adiantum</taxon>
    </lineage>
</organism>
<dbReference type="Proteomes" id="UP000886520">
    <property type="component" value="Chromosome 24"/>
</dbReference>
<accession>A0A9D4U340</accession>
<keyword evidence="3" id="KW-1185">Reference proteome</keyword>